<dbReference type="PANTHER" id="PTHR15496">
    <property type="entry name" value="GENERAL TRANSCRIPTION FACTOR 3C POLYPEPTIDE 4 FAMILY"/>
    <property type="match status" value="1"/>
</dbReference>
<gene>
    <name evidence="4 6" type="ORF">P152DRAFT_454282</name>
</gene>
<proteinExistence type="predicted"/>
<name>A0A6G1GD58_9PEZI</name>
<dbReference type="GeneID" id="54419132"/>
<dbReference type="InterPro" id="IPR024764">
    <property type="entry name" value="TFIIIC_Znf"/>
</dbReference>
<dbReference type="GO" id="GO:0006384">
    <property type="term" value="P:transcription initiation at RNA polymerase III promoter"/>
    <property type="evidence" value="ECO:0007669"/>
    <property type="project" value="InterPro"/>
</dbReference>
<dbReference type="Pfam" id="PF12657">
    <property type="entry name" value="TFIIIC_delta"/>
    <property type="match status" value="1"/>
</dbReference>
<accession>A0A6G1GD58</accession>
<reference evidence="6" key="2">
    <citation type="submission" date="2020-04" db="EMBL/GenBank/DDBJ databases">
        <authorList>
            <consortium name="NCBI Genome Project"/>
        </authorList>
    </citation>
    <scope>NUCLEOTIDE SEQUENCE</scope>
    <source>
        <strain evidence="6">CBS 781.70</strain>
    </source>
</reference>
<dbReference type="InterPro" id="IPR024761">
    <property type="entry name" value="TFIIIC_delta_N"/>
</dbReference>
<feature type="domain" description="Transcription factor IIIC putative zinc-finger" evidence="3">
    <location>
        <begin position="665"/>
        <end position="793"/>
    </location>
</feature>
<evidence type="ECO:0000256" key="1">
    <source>
        <dbReference type="SAM" id="MobiDB-lite"/>
    </source>
</evidence>
<dbReference type="AlphaFoldDB" id="A0A6G1GD58"/>
<evidence type="ECO:0008006" key="7">
    <source>
        <dbReference type="Google" id="ProtNLM"/>
    </source>
</evidence>
<evidence type="ECO:0000313" key="5">
    <source>
        <dbReference type="Proteomes" id="UP000504638"/>
    </source>
</evidence>
<reference evidence="4 6" key="1">
    <citation type="submission" date="2020-01" db="EMBL/GenBank/DDBJ databases">
        <authorList>
            <consortium name="DOE Joint Genome Institute"/>
            <person name="Haridas S."/>
            <person name="Albert R."/>
            <person name="Binder M."/>
            <person name="Bloem J."/>
            <person name="Labutti K."/>
            <person name="Salamov A."/>
            <person name="Andreopoulos B."/>
            <person name="Baker S.E."/>
            <person name="Barry K."/>
            <person name="Bills G."/>
            <person name="Bluhm B.H."/>
            <person name="Cannon C."/>
            <person name="Castanera R."/>
            <person name="Culley D.E."/>
            <person name="Daum C."/>
            <person name="Ezra D."/>
            <person name="Gonzalez J.B."/>
            <person name="Henrissat B."/>
            <person name="Kuo A."/>
            <person name="Liang C."/>
            <person name="Lipzen A."/>
            <person name="Lutzoni F."/>
            <person name="Magnuson J."/>
            <person name="Mondo S."/>
            <person name="Nolan M."/>
            <person name="Ohm R."/>
            <person name="Pangilinan J."/>
            <person name="Park H.-J."/>
            <person name="Ramirez L."/>
            <person name="Alfaro M."/>
            <person name="Sun H."/>
            <person name="Tritt A."/>
            <person name="Yoshinaga Y."/>
            <person name="Zwiers L.-H."/>
            <person name="Turgeon B.G."/>
            <person name="Goodwin S.B."/>
            <person name="Spatafora J.W."/>
            <person name="Crous P.W."/>
            <person name="Grigoriev I.V."/>
        </authorList>
    </citation>
    <scope>NUCLEOTIDE SEQUENCE</scope>
    <source>
        <strain evidence="4 6">CBS 781.70</strain>
    </source>
</reference>
<dbReference type="GO" id="GO:0000127">
    <property type="term" value="C:transcription factor TFIIIC complex"/>
    <property type="evidence" value="ECO:0007669"/>
    <property type="project" value="InterPro"/>
</dbReference>
<organism evidence="4">
    <name type="scientific">Eremomyces bilateralis CBS 781.70</name>
    <dbReference type="NCBI Taxonomy" id="1392243"/>
    <lineage>
        <taxon>Eukaryota</taxon>
        <taxon>Fungi</taxon>
        <taxon>Dikarya</taxon>
        <taxon>Ascomycota</taxon>
        <taxon>Pezizomycotina</taxon>
        <taxon>Dothideomycetes</taxon>
        <taxon>Dothideomycetes incertae sedis</taxon>
        <taxon>Eremomycetales</taxon>
        <taxon>Eremomycetaceae</taxon>
        <taxon>Eremomyces</taxon>
    </lineage>
</organism>
<dbReference type="RefSeq" id="XP_033537666.1">
    <property type="nucleotide sequence ID" value="XM_033678562.1"/>
</dbReference>
<feature type="domain" description="Transcription factor IIIC 90kDa subunit N-terminal" evidence="2">
    <location>
        <begin position="19"/>
        <end position="494"/>
    </location>
</feature>
<keyword evidence="5" id="KW-1185">Reference proteome</keyword>
<dbReference type="Proteomes" id="UP000504638">
    <property type="component" value="Unplaced"/>
</dbReference>
<feature type="region of interest" description="Disordered" evidence="1">
    <location>
        <begin position="740"/>
        <end position="767"/>
    </location>
</feature>
<reference evidence="6" key="3">
    <citation type="submission" date="2025-04" db="UniProtKB">
        <authorList>
            <consortium name="RefSeq"/>
        </authorList>
    </citation>
    <scope>IDENTIFICATION</scope>
    <source>
        <strain evidence="6">CBS 781.70</strain>
    </source>
</reference>
<dbReference type="Pfam" id="PF12660">
    <property type="entry name" value="zf-TFIIIC"/>
    <property type="match status" value="1"/>
</dbReference>
<evidence type="ECO:0000259" key="3">
    <source>
        <dbReference type="Pfam" id="PF12660"/>
    </source>
</evidence>
<evidence type="ECO:0000259" key="2">
    <source>
        <dbReference type="Pfam" id="PF12657"/>
    </source>
</evidence>
<dbReference type="OrthoDB" id="6021743at2759"/>
<protein>
    <recommendedName>
        <fullName evidence="7">Transcription factor IIIC 90kDa subunit N-terminal domain-containing protein</fullName>
    </recommendedName>
</protein>
<dbReference type="InterPro" id="IPR044230">
    <property type="entry name" value="GTF3C4"/>
</dbReference>
<dbReference type="GO" id="GO:0004402">
    <property type="term" value="F:histone acetyltransferase activity"/>
    <property type="evidence" value="ECO:0007669"/>
    <property type="project" value="InterPro"/>
</dbReference>
<evidence type="ECO:0000313" key="6">
    <source>
        <dbReference type="RefSeq" id="XP_033537666.1"/>
    </source>
</evidence>
<dbReference type="EMBL" id="ML975150">
    <property type="protein sequence ID" value="KAF1816035.1"/>
    <property type="molecule type" value="Genomic_DNA"/>
</dbReference>
<dbReference type="PANTHER" id="PTHR15496:SF2">
    <property type="entry name" value="GENERAL TRANSCRIPTION FACTOR 3C POLYPEPTIDE 4"/>
    <property type="match status" value="1"/>
</dbReference>
<sequence length="795" mass="88806">MAQLAVLNAAPGTTRCLSWSNDGELAVTAGENVQLLIPNLRSSNQPVPGVHDPLWQNLVIRTNQFRESEVPIQEPLSFQNWSIGEEISDCHALRTEWSPLGLGQYRRSVLAVLTSNQVLSIWASTGSRNNASNWKRMVVVNHALKNYFPRSPSRESFSSHERIKFELAFKRQRIRSFTWCKPAYLPLTRTYDPSTISNDTSWGENLLVLSNENLEVIVARVQAIHDIKSGEPTWITTILHHFSVASNIESTQKNLLFEDYTQNRPYVTNLTISDWSAPKQGFIEASLAFSSVEGVHIKKLRLSRNDSELHVGFGPHDIHYPVQEFGGVGPMAWWQSRSEDEIRYLVFCLRETSPNGDQVVSLCDTGDGDAPVFSRYDLHTMWNIVSGIAFSKSSDGRSYVHLPTLLDSGQCTKFPMPLLNTDNEIGTPEWQKTIAEMRTFYAEKTDLGENSCAKVWDMVSSPLGDFQATAVSLHPAKVLEYTIHAQEETMINLHKDFPSGEIPTYSPEMYSGRISSECILFTIKAWWTGGIVTKHDKTFKATIEKGLRETIENSQPCDPILGRGLSSITSDQPHHLVAALSRFSHQLCLKQFDNLLSTQAVKKKWIRTTIDKAIAKLVIREVLDLPSILSQMSVNSTRIVASYAAAQAKLQAEQDKEDSEPSTMQPSVHEFSELCDICNYRIVFEDLDWSKCARGHKFARCALTFLSIQAPGISKNCSICGLQYLAESFVIGDDSQLITEEPAGNNASNTGREDGEASKDTGGNMTDIPRKQGTLAEVIFAAFDACVYCGGKFVR</sequence>
<evidence type="ECO:0000313" key="4">
    <source>
        <dbReference type="EMBL" id="KAF1816035.1"/>
    </source>
</evidence>